<dbReference type="EC" id="3.1.3.36" evidence="3"/>
<dbReference type="InterPro" id="IPR000300">
    <property type="entry name" value="IPPc"/>
</dbReference>
<evidence type="ECO:0000256" key="1">
    <source>
        <dbReference type="ARBA" id="ARBA00008943"/>
    </source>
</evidence>
<dbReference type="SUPFAM" id="SSF56219">
    <property type="entry name" value="DNase I-like"/>
    <property type="match status" value="1"/>
</dbReference>
<name>A0AAD1XE28_EUPCR</name>
<feature type="compositionally biased region" description="Basic and acidic residues" evidence="5">
    <location>
        <begin position="909"/>
        <end position="927"/>
    </location>
</feature>
<dbReference type="Pfam" id="PF02383">
    <property type="entry name" value="Syja_N"/>
    <property type="match status" value="1"/>
</dbReference>
<dbReference type="Gene3D" id="3.60.10.10">
    <property type="entry name" value="Endonuclease/exonuclease/phosphatase"/>
    <property type="match status" value="1"/>
</dbReference>
<dbReference type="PROSITE" id="PS50275">
    <property type="entry name" value="SAC"/>
    <property type="match status" value="1"/>
</dbReference>
<gene>
    <name evidence="7" type="ORF">ECRASSUSDP1_LOCUS8567</name>
</gene>
<feature type="domain" description="SAC" evidence="6">
    <location>
        <begin position="131"/>
        <end position="418"/>
    </location>
</feature>
<comment type="similarity">
    <text evidence="1">Belongs to the synaptojanin family.</text>
</comment>
<keyword evidence="8" id="KW-1185">Reference proteome</keyword>
<evidence type="ECO:0000313" key="8">
    <source>
        <dbReference type="Proteomes" id="UP001295684"/>
    </source>
</evidence>
<dbReference type="SMART" id="SM00128">
    <property type="entry name" value="IPPc"/>
    <property type="match status" value="1"/>
</dbReference>
<dbReference type="PANTHER" id="PTHR11200">
    <property type="entry name" value="INOSITOL 5-PHOSPHATASE"/>
    <property type="match status" value="1"/>
</dbReference>
<dbReference type="GO" id="GO:0004439">
    <property type="term" value="F:phosphatidylinositol-4,5-bisphosphate 5-phosphatase activity"/>
    <property type="evidence" value="ECO:0007669"/>
    <property type="project" value="UniProtKB-EC"/>
</dbReference>
<comment type="similarity">
    <text evidence="2">In the central section; belongs to the inositol 1,4,5-trisphosphate 5-phosphatase family.</text>
</comment>
<comment type="caution">
    <text evidence="7">The sequence shown here is derived from an EMBL/GenBank/DDBJ whole genome shotgun (WGS) entry which is preliminary data.</text>
</comment>
<proteinExistence type="inferred from homology"/>
<dbReference type="InterPro" id="IPR046985">
    <property type="entry name" value="IP5"/>
</dbReference>
<dbReference type="InterPro" id="IPR036691">
    <property type="entry name" value="Endo/exonu/phosph_ase_sf"/>
</dbReference>
<evidence type="ECO:0000256" key="4">
    <source>
        <dbReference type="ARBA" id="ARBA00022801"/>
    </source>
</evidence>
<sequence length="941" mass="110104">MECGARTLGKEICVFGGGYGGCRRRYAQRMMRRRRRCCLETSTLLVQEVDISDTDIRLDEGVKIKGILGVIQIYPVSYLLVITKQKLIHEILIPFRMRIYEITEVDLLVLHKEGDENIEYKDAIKKIMNFGFYYSPDVDLTTRINCEFNSQDSEERKSEIIKDIPKENLANLDNQDKFWWNKRLYQSLELCGIPDSPWRIRMIRGHVEQEEIFIGSSSLITVTLISRKATLMGGIIDTGIDDDGSVSHYVETEQCLEIGNNFLSFVMVRGAVPCFYDTELQREFEMHDAAFKFHIKSMIEDYEKIILINLLDTNNVYEASLTKFYEFLVKNNLDSFNKCLRYRLINYREEALRDDMEKNKQLKETAEAMKFLWVNSDGIVKDTQKCVPRFNCLNGLHRSNQCQEKVSILVLRRIIRALHDEYIIDEIKVRWKLLFPKIEGMYRANQAKICIESGCHCIGNKKQEDDGYLQSMYNQVTSIEKYFSNFVGTNQDKEDNLYQEALEYTRGLTMKQEGAADNSIDKKLFEEEQKYSRINRYKFGFLTWNLAGKNYDEDMDFYNTLQSNNPSLVEPSDIYFVGFQETRKLNAFAILKGASKTRSHRLKQEVLQALNQIARKQDCDCEYLCFSEVSMCGQLILGYCKSSIKWKISKIATTKIKQGFGGKTGNKGAVVVRFNLDDTSIIVVNAHLESGQKNLVERISQFQDIKENCVVGRRKKNYKFSSHKCKFFMGDLNFRINLDYEEAKVSSQNFSADDQKILREKDQLNIAKVTEEVMIDVREGQLNFKPTYKYDENSDVYDTSKKMRAPAWCDRILWFENEKHIDQLSYERKENQFSDHRPVISFISVMTYTHDSKLMRELKQQMVQQRKEEYFKSRRDTYFNYAVTGKLKLKKSKTSIGEDYQSPPSSPSRRHDFVVKKDRTPGSKKKEFHLELSPDRDYFQD</sequence>
<dbReference type="Proteomes" id="UP001295684">
    <property type="component" value="Unassembled WGS sequence"/>
</dbReference>
<dbReference type="AlphaFoldDB" id="A0AAD1XE28"/>
<reference evidence="7" key="1">
    <citation type="submission" date="2023-07" db="EMBL/GenBank/DDBJ databases">
        <authorList>
            <consortium name="AG Swart"/>
            <person name="Singh M."/>
            <person name="Singh A."/>
            <person name="Seah K."/>
            <person name="Emmerich C."/>
        </authorList>
    </citation>
    <scope>NUCLEOTIDE SEQUENCE</scope>
    <source>
        <strain evidence="7">DP1</strain>
    </source>
</reference>
<dbReference type="EMBL" id="CAMPGE010008386">
    <property type="protein sequence ID" value="CAI2367286.1"/>
    <property type="molecule type" value="Genomic_DNA"/>
</dbReference>
<dbReference type="InterPro" id="IPR002013">
    <property type="entry name" value="SAC_dom"/>
</dbReference>
<feature type="region of interest" description="Disordered" evidence="5">
    <location>
        <begin position="893"/>
        <end position="927"/>
    </location>
</feature>
<evidence type="ECO:0000256" key="2">
    <source>
        <dbReference type="ARBA" id="ARBA00009678"/>
    </source>
</evidence>
<keyword evidence="4" id="KW-0378">Hydrolase</keyword>
<accession>A0AAD1XE28</accession>
<dbReference type="Pfam" id="PF22669">
    <property type="entry name" value="Exo_endo_phos2"/>
    <property type="match status" value="1"/>
</dbReference>
<evidence type="ECO:0000256" key="3">
    <source>
        <dbReference type="ARBA" id="ARBA00013044"/>
    </source>
</evidence>
<dbReference type="PANTHER" id="PTHR11200:SF275">
    <property type="entry name" value="LD06095P"/>
    <property type="match status" value="1"/>
</dbReference>
<protein>
    <recommendedName>
        <fullName evidence="3">phosphoinositide 5-phosphatase</fullName>
        <ecNumber evidence="3">3.1.3.36</ecNumber>
    </recommendedName>
</protein>
<dbReference type="GO" id="GO:0046856">
    <property type="term" value="P:phosphatidylinositol dephosphorylation"/>
    <property type="evidence" value="ECO:0007669"/>
    <property type="project" value="InterPro"/>
</dbReference>
<evidence type="ECO:0000313" key="7">
    <source>
        <dbReference type="EMBL" id="CAI2367286.1"/>
    </source>
</evidence>
<evidence type="ECO:0000259" key="6">
    <source>
        <dbReference type="PROSITE" id="PS50275"/>
    </source>
</evidence>
<organism evidence="7 8">
    <name type="scientific">Euplotes crassus</name>
    <dbReference type="NCBI Taxonomy" id="5936"/>
    <lineage>
        <taxon>Eukaryota</taxon>
        <taxon>Sar</taxon>
        <taxon>Alveolata</taxon>
        <taxon>Ciliophora</taxon>
        <taxon>Intramacronucleata</taxon>
        <taxon>Spirotrichea</taxon>
        <taxon>Hypotrichia</taxon>
        <taxon>Euplotida</taxon>
        <taxon>Euplotidae</taxon>
        <taxon>Moneuplotes</taxon>
    </lineage>
</organism>
<evidence type="ECO:0000256" key="5">
    <source>
        <dbReference type="SAM" id="MobiDB-lite"/>
    </source>
</evidence>